<dbReference type="GO" id="GO:0008270">
    <property type="term" value="F:zinc ion binding"/>
    <property type="evidence" value="ECO:0007669"/>
    <property type="project" value="UniProtKB-KW"/>
</dbReference>
<evidence type="ECO:0000256" key="1">
    <source>
        <dbReference type="PROSITE-ProRule" id="PRU00042"/>
    </source>
</evidence>
<sequence length="921" mass="104737">MRRFELLGETNQVLIMSHSSSGTSHSAESMEQHFFKCHTCGAIVRSTSELSAHYRHFHDPLKVYVCGQGNCSEQFRFKTSMIRHITSQHSGSLSTATEVTKTSQVQVAASTLSFVPDPISSVHQLNPECNADDVNDDDEDLAPTGDPLSIEEELRKIAVKTLLELRSTSSLTGKSIERFEHGCYKMLSSFASNVCSRMWKSLADKGMSEDDIREVLKDIKDIKDPFEKLRTIDEQLQYFSENYGLVIPESKFLGTRLDQRLDSKTNTFVQSQVNDTFQFVSIIKTLKNILSNKKTRRNIFKDRISMDGVIRSYVDGAKFKDHPFLQRHGNVLHILLYYDELEIANSLGSKTIIHKLGAFFFQILNLPPEESSKLSSIFLISLVYADDMKKEGYLAKALEPFIQEMKKLASESGVQIELDGEPFTLRAILVAFTADNLAAHEVLGFLSTGARHFCRKCMVSRQEIRLCANALGEIRTKEMHANHLASIAVNPRFSSQCGVKRSCPLDKIPYFHCVENNVFDSFHELLEGVVPLVIKCVLGHYFRNKLFTSSSFNAKVASFSYGIPDAKNKPSPVFTDEMFTGGAKLHQSGSQIWCLIRTLPFLIYDFVKENDEYLELVFLLQDALQIIFAFEVRNEDLDRLDTLLCKHNELFQKLFIDSNRGENMVVVDDPPNEMPLEDQEENVDDPEVMVDHSEDAANISRKKKPWKVYVTNKLHQIKHLPEMMRDFGPAVRLWCAKFEGRLKIFRMHSHICCNFINPPKTMAAMFQLSTLKSIITEYDDFPVEYQQYGPPIKVSDSIHSQLLLQAGEVADEIVAYANSATLYGEDYRKGLFVSLPTSTILRPCFGMIKDVIVCKKTLYVLTQSWKNIGLNQRVNAFQVIPPEDFSSSELYNVKKLPNYRCIAPWTIGLSDVYLSVRTIMM</sequence>
<organism evidence="3 4">
    <name type="scientific">Frankliniella fusca</name>
    <dbReference type="NCBI Taxonomy" id="407009"/>
    <lineage>
        <taxon>Eukaryota</taxon>
        <taxon>Metazoa</taxon>
        <taxon>Ecdysozoa</taxon>
        <taxon>Arthropoda</taxon>
        <taxon>Hexapoda</taxon>
        <taxon>Insecta</taxon>
        <taxon>Pterygota</taxon>
        <taxon>Neoptera</taxon>
        <taxon>Paraneoptera</taxon>
        <taxon>Thysanoptera</taxon>
        <taxon>Terebrantia</taxon>
        <taxon>Thripoidea</taxon>
        <taxon>Thripidae</taxon>
        <taxon>Frankliniella</taxon>
    </lineage>
</organism>
<gene>
    <name evidence="3" type="ORF">KUF71_017455</name>
</gene>
<name>A0AAE1I4H7_9NEOP</name>
<dbReference type="Gene3D" id="3.30.160.60">
    <property type="entry name" value="Classic Zinc Finger"/>
    <property type="match status" value="1"/>
</dbReference>
<feature type="domain" description="C2H2-type" evidence="2">
    <location>
        <begin position="64"/>
        <end position="94"/>
    </location>
</feature>
<keyword evidence="1" id="KW-0863">Zinc-finger</keyword>
<evidence type="ECO:0000313" key="4">
    <source>
        <dbReference type="Proteomes" id="UP001219518"/>
    </source>
</evidence>
<reference evidence="3" key="2">
    <citation type="journal article" date="2023" name="BMC Genomics">
        <title>Pest status, molecular evolution, and epigenetic factors derived from the genome assembly of Frankliniella fusca, a thysanopteran phytovirus vector.</title>
        <authorList>
            <person name="Catto M.A."/>
            <person name="Labadie P.E."/>
            <person name="Jacobson A.L."/>
            <person name="Kennedy G.G."/>
            <person name="Srinivasan R."/>
            <person name="Hunt B.G."/>
        </authorList>
    </citation>
    <scope>NUCLEOTIDE SEQUENCE</scope>
    <source>
        <strain evidence="3">PL_HMW_Pooled</strain>
    </source>
</reference>
<dbReference type="SMART" id="SM00355">
    <property type="entry name" value="ZnF_C2H2"/>
    <property type="match status" value="2"/>
</dbReference>
<feature type="domain" description="C2H2-type" evidence="2">
    <location>
        <begin position="35"/>
        <end position="63"/>
    </location>
</feature>
<dbReference type="InterPro" id="IPR013087">
    <property type="entry name" value="Znf_C2H2_type"/>
</dbReference>
<dbReference type="PANTHER" id="PTHR31912:SF34">
    <property type="entry name" value="NOTOCHORD-RELATED PROTEIN"/>
    <property type="match status" value="1"/>
</dbReference>
<reference evidence="3" key="1">
    <citation type="submission" date="2021-07" db="EMBL/GenBank/DDBJ databases">
        <authorList>
            <person name="Catto M.A."/>
            <person name="Jacobson A."/>
            <person name="Kennedy G."/>
            <person name="Labadie P."/>
            <person name="Hunt B.G."/>
            <person name="Srinivasan R."/>
        </authorList>
    </citation>
    <scope>NUCLEOTIDE SEQUENCE</scope>
    <source>
        <strain evidence="3">PL_HMW_Pooled</strain>
        <tissue evidence="3">Head</tissue>
    </source>
</reference>
<keyword evidence="1" id="KW-0862">Zinc</keyword>
<evidence type="ECO:0000313" key="3">
    <source>
        <dbReference type="EMBL" id="KAK3933194.1"/>
    </source>
</evidence>
<dbReference type="Proteomes" id="UP001219518">
    <property type="component" value="Unassembled WGS sequence"/>
</dbReference>
<dbReference type="PROSITE" id="PS00028">
    <property type="entry name" value="ZINC_FINGER_C2H2_1"/>
    <property type="match status" value="2"/>
</dbReference>
<evidence type="ECO:0000259" key="2">
    <source>
        <dbReference type="PROSITE" id="PS50157"/>
    </source>
</evidence>
<protein>
    <submittedName>
        <fullName evidence="3">MDS1 and EVI1 complex locus protein EVI1-A</fullName>
    </submittedName>
</protein>
<keyword evidence="1" id="KW-0479">Metal-binding</keyword>
<keyword evidence="4" id="KW-1185">Reference proteome</keyword>
<dbReference type="EMBL" id="JAHWGI010001443">
    <property type="protein sequence ID" value="KAK3933194.1"/>
    <property type="molecule type" value="Genomic_DNA"/>
</dbReference>
<proteinExistence type="predicted"/>
<dbReference type="PROSITE" id="PS50157">
    <property type="entry name" value="ZINC_FINGER_C2H2_2"/>
    <property type="match status" value="2"/>
</dbReference>
<comment type="caution">
    <text evidence="3">The sequence shown here is derived from an EMBL/GenBank/DDBJ whole genome shotgun (WGS) entry which is preliminary data.</text>
</comment>
<accession>A0AAE1I4H7</accession>
<dbReference type="PANTHER" id="PTHR31912">
    <property type="entry name" value="IP13529P"/>
    <property type="match status" value="1"/>
</dbReference>
<dbReference type="AlphaFoldDB" id="A0AAE1I4H7"/>